<keyword evidence="2" id="KW-1185">Reference proteome</keyword>
<protein>
    <recommendedName>
        <fullName evidence="3">Lipoprotein</fullName>
    </recommendedName>
</protein>
<name>A0ABR8Z7T2_9FLAO</name>
<evidence type="ECO:0000313" key="2">
    <source>
        <dbReference type="Proteomes" id="UP000637299"/>
    </source>
</evidence>
<dbReference type="Proteomes" id="UP000637299">
    <property type="component" value="Unassembled WGS sequence"/>
</dbReference>
<gene>
    <name evidence="1" type="ORF">IC610_02800</name>
</gene>
<evidence type="ECO:0008006" key="3">
    <source>
        <dbReference type="Google" id="ProtNLM"/>
    </source>
</evidence>
<reference evidence="1 2" key="1">
    <citation type="submission" date="2020-09" db="EMBL/GenBank/DDBJ databases">
        <title>Genome seq and assembly of Chryseobacterium sp.</title>
        <authorList>
            <person name="Chhetri G."/>
        </authorList>
    </citation>
    <scope>NUCLEOTIDE SEQUENCE [LARGE SCALE GENOMIC DNA]</scope>
    <source>
        <strain evidence="1 2">GCR10</strain>
    </source>
</reference>
<proteinExistence type="predicted"/>
<comment type="caution">
    <text evidence="1">The sequence shown here is derived from an EMBL/GenBank/DDBJ whole genome shotgun (WGS) entry which is preliminary data.</text>
</comment>
<dbReference type="RefSeq" id="WP_191735136.1">
    <property type="nucleotide sequence ID" value="NZ_JACYFS010000001.1"/>
</dbReference>
<sequence length="214" mass="25002">MKIIPIILTFFLVFESCSKEKTDLKTEKENTVPAEKPTVTNDSISILSKEDVQKYYAEFENDLQNKALDSTSLDYECDGKDGRVIYYSKNNELKIIKHEYSEYSHYSAVEKFYMNKEKPFFIFRDESVWSFDGGTLEKPETKDNITESRMYFVNGKMIDCLEKKYILKSADNEKPDPSKFPNQKSKDCKSEEMLSELATFIKHKNDKTDLKTCL</sequence>
<organism evidence="1 2">
    <name type="scientific">Chryseobacterium caseinilyticum</name>
    <dbReference type="NCBI Taxonomy" id="2771428"/>
    <lineage>
        <taxon>Bacteria</taxon>
        <taxon>Pseudomonadati</taxon>
        <taxon>Bacteroidota</taxon>
        <taxon>Flavobacteriia</taxon>
        <taxon>Flavobacteriales</taxon>
        <taxon>Weeksellaceae</taxon>
        <taxon>Chryseobacterium group</taxon>
        <taxon>Chryseobacterium</taxon>
    </lineage>
</organism>
<dbReference type="EMBL" id="JACYFS010000001">
    <property type="protein sequence ID" value="MBD8081347.1"/>
    <property type="molecule type" value="Genomic_DNA"/>
</dbReference>
<accession>A0ABR8Z7T2</accession>
<evidence type="ECO:0000313" key="1">
    <source>
        <dbReference type="EMBL" id="MBD8081347.1"/>
    </source>
</evidence>